<dbReference type="Proteomes" id="UP000095282">
    <property type="component" value="Unplaced"/>
</dbReference>
<evidence type="ECO:0000313" key="3">
    <source>
        <dbReference type="WBParaSite" id="Csp11.Scaffold629.g7611.t1"/>
    </source>
</evidence>
<proteinExistence type="predicted"/>
<keyword evidence="2" id="KW-1185">Reference proteome</keyword>
<feature type="compositionally biased region" description="Basic and acidic residues" evidence="1">
    <location>
        <begin position="33"/>
        <end position="45"/>
    </location>
</feature>
<reference evidence="3" key="1">
    <citation type="submission" date="2016-11" db="UniProtKB">
        <authorList>
            <consortium name="WormBaseParasite"/>
        </authorList>
    </citation>
    <scope>IDENTIFICATION</scope>
</reference>
<dbReference type="AlphaFoldDB" id="A0A1I7UBB1"/>
<protein>
    <submittedName>
        <fullName evidence="3">Uncharacterized protein</fullName>
    </submittedName>
</protein>
<name>A0A1I7UBB1_9PELO</name>
<accession>A0A1I7UBB1</accession>
<evidence type="ECO:0000313" key="2">
    <source>
        <dbReference type="Proteomes" id="UP000095282"/>
    </source>
</evidence>
<feature type="region of interest" description="Disordered" evidence="1">
    <location>
        <begin position="25"/>
        <end position="47"/>
    </location>
</feature>
<evidence type="ECO:0000256" key="1">
    <source>
        <dbReference type="SAM" id="MobiDB-lite"/>
    </source>
</evidence>
<organism evidence="2 3">
    <name type="scientific">Caenorhabditis tropicalis</name>
    <dbReference type="NCBI Taxonomy" id="1561998"/>
    <lineage>
        <taxon>Eukaryota</taxon>
        <taxon>Metazoa</taxon>
        <taxon>Ecdysozoa</taxon>
        <taxon>Nematoda</taxon>
        <taxon>Chromadorea</taxon>
        <taxon>Rhabditida</taxon>
        <taxon>Rhabditina</taxon>
        <taxon>Rhabditomorpha</taxon>
        <taxon>Rhabditoidea</taxon>
        <taxon>Rhabditidae</taxon>
        <taxon>Peloderinae</taxon>
        <taxon>Caenorhabditis</taxon>
    </lineage>
</organism>
<sequence length="89" mass="9742">MLTTTTLELVNKYLHRGLGTAALPMSTSTTQLSERHEPGSPEGEKKHKVGELGFLVATVPRSLRDKTNWNCAKCVNTPDIISYFGAVLI</sequence>
<dbReference type="WBParaSite" id="Csp11.Scaffold629.g7611.t1">
    <property type="protein sequence ID" value="Csp11.Scaffold629.g7611.t1"/>
    <property type="gene ID" value="Csp11.Scaffold629.g7611"/>
</dbReference>